<protein>
    <recommendedName>
        <fullName evidence="4 5">Large ribosomal subunit protein bL32</fullName>
    </recommendedName>
</protein>
<evidence type="ECO:0000256" key="4">
    <source>
        <dbReference type="ARBA" id="ARBA00035178"/>
    </source>
</evidence>
<organism evidence="7 8">
    <name type="scientific">Candidatus Enterousia excrementavium</name>
    <dbReference type="NCBI Taxonomy" id="2840789"/>
    <lineage>
        <taxon>Bacteria</taxon>
        <taxon>Pseudomonadati</taxon>
        <taxon>Pseudomonadota</taxon>
        <taxon>Alphaproteobacteria</taxon>
        <taxon>Candidatus Enterousia</taxon>
    </lineage>
</organism>
<keyword evidence="2 5" id="KW-0689">Ribosomal protein</keyword>
<proteinExistence type="inferred from homology"/>
<reference evidence="7" key="1">
    <citation type="submission" date="2020-10" db="EMBL/GenBank/DDBJ databases">
        <authorList>
            <person name="Gilroy R."/>
        </authorList>
    </citation>
    <scope>NUCLEOTIDE SEQUENCE</scope>
    <source>
        <strain evidence="7">B1-16210</strain>
    </source>
</reference>
<dbReference type="PANTHER" id="PTHR35534">
    <property type="entry name" value="50S RIBOSOMAL PROTEIN L32"/>
    <property type="match status" value="1"/>
</dbReference>
<dbReference type="AlphaFoldDB" id="A0A940DD26"/>
<evidence type="ECO:0000256" key="1">
    <source>
        <dbReference type="ARBA" id="ARBA00008560"/>
    </source>
</evidence>
<sequence length="49" mass="5307">MATPRSKTSKARSAQRRSHDALSVMPCTVCKVCGEKKRPHHVCPACGAK</sequence>
<dbReference type="GO" id="GO:0003735">
    <property type="term" value="F:structural constituent of ribosome"/>
    <property type="evidence" value="ECO:0007669"/>
    <property type="project" value="InterPro"/>
</dbReference>
<feature type="region of interest" description="Disordered" evidence="6">
    <location>
        <begin position="1"/>
        <end position="20"/>
    </location>
</feature>
<evidence type="ECO:0000313" key="7">
    <source>
        <dbReference type="EMBL" id="MBO8406992.1"/>
    </source>
</evidence>
<dbReference type="GO" id="GO:0015934">
    <property type="term" value="C:large ribosomal subunit"/>
    <property type="evidence" value="ECO:0007669"/>
    <property type="project" value="InterPro"/>
</dbReference>
<evidence type="ECO:0000256" key="3">
    <source>
        <dbReference type="ARBA" id="ARBA00023274"/>
    </source>
</evidence>
<dbReference type="InterPro" id="IPR011332">
    <property type="entry name" value="Ribosomal_zn-bd"/>
</dbReference>
<name>A0A940DD26_9PROT</name>
<dbReference type="Pfam" id="PF01783">
    <property type="entry name" value="Ribosomal_L32p"/>
    <property type="match status" value="1"/>
</dbReference>
<evidence type="ECO:0000256" key="6">
    <source>
        <dbReference type="SAM" id="MobiDB-lite"/>
    </source>
</evidence>
<evidence type="ECO:0000256" key="5">
    <source>
        <dbReference type="HAMAP-Rule" id="MF_00340"/>
    </source>
</evidence>
<evidence type="ECO:0000313" key="8">
    <source>
        <dbReference type="Proteomes" id="UP000721442"/>
    </source>
</evidence>
<dbReference type="GO" id="GO:0006412">
    <property type="term" value="P:translation"/>
    <property type="evidence" value="ECO:0007669"/>
    <property type="project" value="UniProtKB-UniRule"/>
</dbReference>
<reference evidence="7" key="2">
    <citation type="journal article" date="2021" name="PeerJ">
        <title>Extensive microbial diversity within the chicken gut microbiome revealed by metagenomics and culture.</title>
        <authorList>
            <person name="Gilroy R."/>
            <person name="Ravi A."/>
            <person name="Getino M."/>
            <person name="Pursley I."/>
            <person name="Horton D.L."/>
            <person name="Alikhan N.F."/>
            <person name="Baker D."/>
            <person name="Gharbi K."/>
            <person name="Hall N."/>
            <person name="Watson M."/>
            <person name="Adriaenssens E.M."/>
            <person name="Foster-Nyarko E."/>
            <person name="Jarju S."/>
            <person name="Secka A."/>
            <person name="Antonio M."/>
            <person name="Oren A."/>
            <person name="Chaudhuri R.R."/>
            <person name="La Ragione R."/>
            <person name="Hildebrand F."/>
            <person name="Pallen M.J."/>
        </authorList>
    </citation>
    <scope>NUCLEOTIDE SEQUENCE</scope>
    <source>
        <strain evidence="7">B1-16210</strain>
    </source>
</reference>
<dbReference type="SUPFAM" id="SSF57829">
    <property type="entry name" value="Zn-binding ribosomal proteins"/>
    <property type="match status" value="1"/>
</dbReference>
<keyword evidence="3 5" id="KW-0687">Ribonucleoprotein</keyword>
<feature type="compositionally biased region" description="Basic residues" evidence="6">
    <location>
        <begin position="7"/>
        <end position="16"/>
    </location>
</feature>
<dbReference type="Gene3D" id="1.20.5.640">
    <property type="entry name" value="Single helix bin"/>
    <property type="match status" value="1"/>
</dbReference>
<dbReference type="PANTHER" id="PTHR35534:SF1">
    <property type="entry name" value="LARGE RIBOSOMAL SUBUNIT PROTEIN BL32"/>
    <property type="match status" value="1"/>
</dbReference>
<dbReference type="InterPro" id="IPR002677">
    <property type="entry name" value="Ribosomal_bL32"/>
</dbReference>
<gene>
    <name evidence="5 7" type="primary">rpmF</name>
    <name evidence="7" type="ORF">IAC77_00850</name>
</gene>
<dbReference type="EMBL" id="JADINE010000013">
    <property type="protein sequence ID" value="MBO8406992.1"/>
    <property type="molecule type" value="Genomic_DNA"/>
</dbReference>
<dbReference type="InterPro" id="IPR044957">
    <property type="entry name" value="Ribosomal_bL32_bact"/>
</dbReference>
<dbReference type="HAMAP" id="MF_00340">
    <property type="entry name" value="Ribosomal_bL32"/>
    <property type="match status" value="1"/>
</dbReference>
<comment type="similarity">
    <text evidence="1 5">Belongs to the bacterial ribosomal protein bL32 family.</text>
</comment>
<dbReference type="NCBIfam" id="TIGR01031">
    <property type="entry name" value="rpmF_bact"/>
    <property type="match status" value="1"/>
</dbReference>
<evidence type="ECO:0000256" key="2">
    <source>
        <dbReference type="ARBA" id="ARBA00022980"/>
    </source>
</evidence>
<comment type="caution">
    <text evidence="7">The sequence shown here is derived from an EMBL/GenBank/DDBJ whole genome shotgun (WGS) entry which is preliminary data.</text>
</comment>
<dbReference type="Proteomes" id="UP000721442">
    <property type="component" value="Unassembled WGS sequence"/>
</dbReference>
<accession>A0A940DD26</accession>